<feature type="domain" description="ABC transmembrane type-1" evidence="12">
    <location>
        <begin position="44"/>
        <end position="327"/>
    </location>
</feature>
<dbReference type="InterPro" id="IPR003593">
    <property type="entry name" value="AAA+_ATPase"/>
</dbReference>
<evidence type="ECO:0000256" key="10">
    <source>
        <dbReference type="SAM" id="Phobius"/>
    </source>
</evidence>
<dbReference type="PROSITE" id="PS00211">
    <property type="entry name" value="ABC_TRANSPORTER_1"/>
    <property type="match status" value="1"/>
</dbReference>
<dbReference type="PANTHER" id="PTHR43394:SF1">
    <property type="entry name" value="ATP-BINDING CASSETTE SUB-FAMILY B MEMBER 10, MITOCHONDRIAL"/>
    <property type="match status" value="1"/>
</dbReference>
<keyword evidence="2" id="KW-0813">Transport</keyword>
<dbReference type="FunFam" id="3.40.50.300:FF:000221">
    <property type="entry name" value="Multidrug ABC transporter ATP-binding protein"/>
    <property type="match status" value="1"/>
</dbReference>
<dbReference type="SMART" id="SM00382">
    <property type="entry name" value="AAA"/>
    <property type="match status" value="1"/>
</dbReference>
<gene>
    <name evidence="13" type="ORF">C9J12_22860</name>
</gene>
<evidence type="ECO:0000256" key="8">
    <source>
        <dbReference type="ARBA" id="ARBA00023136"/>
    </source>
</evidence>
<evidence type="ECO:0000256" key="9">
    <source>
        <dbReference type="SAM" id="MobiDB-lite"/>
    </source>
</evidence>
<evidence type="ECO:0000313" key="14">
    <source>
        <dbReference type="Proteomes" id="UP000240987"/>
    </source>
</evidence>
<dbReference type="SUPFAM" id="SSF52540">
    <property type="entry name" value="P-loop containing nucleoside triphosphate hydrolases"/>
    <property type="match status" value="1"/>
</dbReference>
<dbReference type="GO" id="GO:0016887">
    <property type="term" value="F:ATP hydrolysis activity"/>
    <property type="evidence" value="ECO:0007669"/>
    <property type="project" value="InterPro"/>
</dbReference>
<evidence type="ECO:0000256" key="6">
    <source>
        <dbReference type="ARBA" id="ARBA00022840"/>
    </source>
</evidence>
<evidence type="ECO:0000256" key="7">
    <source>
        <dbReference type="ARBA" id="ARBA00022989"/>
    </source>
</evidence>
<evidence type="ECO:0000259" key="12">
    <source>
        <dbReference type="PROSITE" id="PS50929"/>
    </source>
</evidence>
<dbReference type="GO" id="GO:0005886">
    <property type="term" value="C:plasma membrane"/>
    <property type="evidence" value="ECO:0007669"/>
    <property type="project" value="UniProtKB-SubCell"/>
</dbReference>
<feature type="domain" description="ABC transporter" evidence="11">
    <location>
        <begin position="362"/>
        <end position="618"/>
    </location>
</feature>
<feature type="transmembrane region" description="Helical" evidence="10">
    <location>
        <begin position="155"/>
        <end position="178"/>
    </location>
</feature>
<proteinExistence type="predicted"/>
<keyword evidence="7 10" id="KW-1133">Transmembrane helix</keyword>
<keyword evidence="14" id="KW-1185">Reference proteome</keyword>
<dbReference type="PANTHER" id="PTHR43394">
    <property type="entry name" value="ATP-DEPENDENT PERMEASE MDL1, MITOCHONDRIAL"/>
    <property type="match status" value="1"/>
</dbReference>
<protein>
    <submittedName>
        <fullName evidence="13">Multidrug ABC transporter ATP-binding protein</fullName>
    </submittedName>
</protein>
<dbReference type="InterPro" id="IPR039421">
    <property type="entry name" value="Type_1_exporter"/>
</dbReference>
<dbReference type="InterPro" id="IPR017871">
    <property type="entry name" value="ABC_transporter-like_CS"/>
</dbReference>
<feature type="compositionally biased region" description="Basic and acidic residues" evidence="9">
    <location>
        <begin position="10"/>
        <end position="20"/>
    </location>
</feature>
<dbReference type="CDD" id="cd03254">
    <property type="entry name" value="ABCC_Glucan_exporter_like"/>
    <property type="match status" value="1"/>
</dbReference>
<keyword evidence="5" id="KW-0547">Nucleotide-binding</keyword>
<dbReference type="AlphaFoldDB" id="A0A2T3J9G0"/>
<feature type="transmembrane region" description="Helical" evidence="10">
    <location>
        <begin position="81"/>
        <end position="101"/>
    </location>
</feature>
<dbReference type="InterPro" id="IPR027417">
    <property type="entry name" value="P-loop_NTPase"/>
</dbReference>
<dbReference type="PROSITE" id="PS50929">
    <property type="entry name" value="ABC_TM1F"/>
    <property type="match status" value="1"/>
</dbReference>
<organism evidence="13 14">
    <name type="scientific">Photobacterium frigidiphilum</name>
    <dbReference type="NCBI Taxonomy" id="264736"/>
    <lineage>
        <taxon>Bacteria</taxon>
        <taxon>Pseudomonadati</taxon>
        <taxon>Pseudomonadota</taxon>
        <taxon>Gammaproteobacteria</taxon>
        <taxon>Vibrionales</taxon>
        <taxon>Vibrionaceae</taxon>
        <taxon>Photobacterium</taxon>
    </lineage>
</organism>
<evidence type="ECO:0000256" key="5">
    <source>
        <dbReference type="ARBA" id="ARBA00022741"/>
    </source>
</evidence>
<dbReference type="Proteomes" id="UP000240987">
    <property type="component" value="Unassembled WGS sequence"/>
</dbReference>
<dbReference type="Pfam" id="PF00005">
    <property type="entry name" value="ABC_tran"/>
    <property type="match status" value="1"/>
</dbReference>
<dbReference type="OrthoDB" id="9806127at2"/>
<dbReference type="InterPro" id="IPR003439">
    <property type="entry name" value="ABC_transporter-like_ATP-bd"/>
</dbReference>
<keyword evidence="4 10" id="KW-0812">Transmembrane</keyword>
<sequence length="640" mass="71574">MSKRQTSETPQDKNKTEKQQPVKDNALYRRLLTFSLPHKARFGFAFLMLALAVSAEMAIPWLAKIVLDEVIVPLQFEWQQLITLIGLMMLFYVFAAVFGYLQAVTFKHSALLVVKDVREQLFRHVLNFPIATFDKLSTGKLVSYITNDTESLRNMYVSTIPTVIQGALRITAIFIAIALLDWRLMLLSLVLIPILLMTMHLYRKISMSVFDGIRVQVSNINGQINESLQGMALIQAFRQEKAFQTKFEKDNQSWFNFRAKSVAIDSLMLLPLTRLISTLTAAGIVAWFAGASMSTVVEIGTLYAFLNYIERFFDPFRQLSMELHKLQVATVSSKRIFELLDDDSEIHNQSMPEVKINDSNDIEFRNVTMGYEVDKPVLKDVSFTAKGGEFTAIVGHTGSGKSSVINLLMRFYQQQQGDILIGGQPLNKLPESQLRKLFGLVSQDPTIFSGSIVDNIDLSHDAAFSHGYTSDDSTLNDNDNKALKASRDKAIQAAEMVKADRFIHRLPDGFDHQPSNGGATLSVGERQLLALARAISHDPKIFLLDEATANIDSESEETVKQALENIQDGRTVITVAHRLSTIQNADQILVMNSGKVIQSGTHQALIEQDGDYRDLYLAQKAQEENEHQNSTLGLTAVSAA</sequence>
<dbReference type="Gene3D" id="3.40.50.300">
    <property type="entry name" value="P-loop containing nucleotide triphosphate hydrolases"/>
    <property type="match status" value="1"/>
</dbReference>
<feature type="region of interest" description="Disordered" evidence="9">
    <location>
        <begin position="1"/>
        <end position="20"/>
    </location>
</feature>
<dbReference type="CDD" id="cd18544">
    <property type="entry name" value="ABC_6TM_TmrA_like"/>
    <property type="match status" value="1"/>
</dbReference>
<comment type="subcellular location">
    <subcellularLocation>
        <location evidence="1">Cell membrane</location>
        <topology evidence="1">Multi-pass membrane protein</topology>
    </subcellularLocation>
</comment>
<reference evidence="13 14" key="1">
    <citation type="submission" date="2018-01" db="EMBL/GenBank/DDBJ databases">
        <title>Whole genome sequencing of Histamine producing bacteria.</title>
        <authorList>
            <person name="Butler K."/>
        </authorList>
    </citation>
    <scope>NUCLEOTIDE SEQUENCE [LARGE SCALE GENOMIC DNA]</scope>
    <source>
        <strain evidence="13 14">JCM 12947</strain>
    </source>
</reference>
<dbReference type="GO" id="GO:0005524">
    <property type="term" value="F:ATP binding"/>
    <property type="evidence" value="ECO:0007669"/>
    <property type="project" value="UniProtKB-KW"/>
</dbReference>
<dbReference type="PROSITE" id="PS50893">
    <property type="entry name" value="ABC_TRANSPORTER_2"/>
    <property type="match status" value="1"/>
</dbReference>
<evidence type="ECO:0000259" key="11">
    <source>
        <dbReference type="PROSITE" id="PS50893"/>
    </source>
</evidence>
<comment type="caution">
    <text evidence="13">The sequence shown here is derived from an EMBL/GenBank/DDBJ whole genome shotgun (WGS) entry which is preliminary data.</text>
</comment>
<dbReference type="InterPro" id="IPR011527">
    <property type="entry name" value="ABC1_TM_dom"/>
</dbReference>
<dbReference type="RefSeq" id="WP_107244815.1">
    <property type="nucleotide sequence ID" value="NZ_PYMJ01000031.1"/>
</dbReference>
<keyword evidence="3" id="KW-1003">Cell membrane</keyword>
<dbReference type="EMBL" id="PYMJ01000031">
    <property type="protein sequence ID" value="PSU45406.1"/>
    <property type="molecule type" value="Genomic_DNA"/>
</dbReference>
<dbReference type="SUPFAM" id="SSF90123">
    <property type="entry name" value="ABC transporter transmembrane region"/>
    <property type="match status" value="1"/>
</dbReference>
<evidence type="ECO:0000256" key="1">
    <source>
        <dbReference type="ARBA" id="ARBA00004651"/>
    </source>
</evidence>
<feature type="transmembrane region" description="Helical" evidence="10">
    <location>
        <begin position="42"/>
        <end position="61"/>
    </location>
</feature>
<accession>A0A2T3J9G0</accession>
<evidence type="ECO:0000256" key="2">
    <source>
        <dbReference type="ARBA" id="ARBA00022448"/>
    </source>
</evidence>
<dbReference type="GO" id="GO:0015421">
    <property type="term" value="F:ABC-type oligopeptide transporter activity"/>
    <property type="evidence" value="ECO:0007669"/>
    <property type="project" value="TreeGrafter"/>
</dbReference>
<name>A0A2T3J9G0_9GAMM</name>
<dbReference type="Pfam" id="PF00664">
    <property type="entry name" value="ABC_membrane"/>
    <property type="match status" value="1"/>
</dbReference>
<evidence type="ECO:0000313" key="13">
    <source>
        <dbReference type="EMBL" id="PSU45406.1"/>
    </source>
</evidence>
<keyword evidence="8 10" id="KW-0472">Membrane</keyword>
<keyword evidence="6 13" id="KW-0067">ATP-binding</keyword>
<evidence type="ECO:0000256" key="3">
    <source>
        <dbReference type="ARBA" id="ARBA00022475"/>
    </source>
</evidence>
<evidence type="ECO:0000256" key="4">
    <source>
        <dbReference type="ARBA" id="ARBA00022692"/>
    </source>
</evidence>
<dbReference type="InterPro" id="IPR036640">
    <property type="entry name" value="ABC1_TM_sf"/>
</dbReference>
<dbReference type="Gene3D" id="1.20.1560.10">
    <property type="entry name" value="ABC transporter type 1, transmembrane domain"/>
    <property type="match status" value="1"/>
</dbReference>
<feature type="transmembrane region" description="Helical" evidence="10">
    <location>
        <begin position="184"/>
        <end position="202"/>
    </location>
</feature>